<protein>
    <submittedName>
        <fullName evidence="3">Putative ABC transporter arginine-binding protein ArtJ</fullName>
    </submittedName>
</protein>
<reference evidence="3 4" key="1">
    <citation type="submission" date="2019-09" db="EMBL/GenBank/DDBJ databases">
        <authorList>
            <person name="Cremers G."/>
        </authorList>
    </citation>
    <scope>NUCLEOTIDE SEQUENCE [LARGE SCALE GENOMIC DNA]</scope>
    <source>
        <strain evidence="3">4A</strain>
    </source>
</reference>
<gene>
    <name evidence="3" type="primary">artJ</name>
    <name evidence="3" type="ORF">MAMT_01650</name>
</gene>
<dbReference type="SUPFAM" id="SSF81324">
    <property type="entry name" value="Voltage-gated potassium channels"/>
    <property type="match status" value="1"/>
</dbReference>
<dbReference type="Pfam" id="PF07885">
    <property type="entry name" value="Ion_trans_2"/>
    <property type="match status" value="1"/>
</dbReference>
<keyword evidence="1" id="KW-1133">Transmembrane helix</keyword>
<evidence type="ECO:0000259" key="2">
    <source>
        <dbReference type="SMART" id="SM00062"/>
    </source>
</evidence>
<keyword evidence="1" id="KW-0812">Transmembrane</keyword>
<sequence length="365" mass="39846">MRFWAGIAALGTLFLFGGSLFSGIAADNIRAFSPGPAPVLRVAASEEPPFAWRDPSGEWQGMAIDLWREIAGDLGLAYRFVDLPVDPVAVVRALKEGRVDVVALGLAVTPELGREVSYSYPYYSSSLALAFRSESTSTAWAVLHFLFSREFAYVMGGLLFLTFLAGIMIWLVERRENPDHFGGKTLHGIGSAFWWAAVTMTTIGYGDKVPRTPKGRAIALVWMFVGVVLISFFTAWVTAGVAVEKVSNQSLQQRGMEGLRLGCVKGGIGEKFLSGEKIRALTFPTAKDCLAALIAGKIDAVVLREPTLRYLVRTAHAGEIEITPRTLERIDYAFAFPRGSSLLGPVNEAIIRRIGQLSDRARHGF</sequence>
<dbReference type="GO" id="GO:0016020">
    <property type="term" value="C:membrane"/>
    <property type="evidence" value="ECO:0007669"/>
    <property type="project" value="UniProtKB-SubCell"/>
</dbReference>
<dbReference type="Gene3D" id="3.40.190.10">
    <property type="entry name" value="Periplasmic binding protein-like II"/>
    <property type="match status" value="2"/>
</dbReference>
<feature type="domain" description="Solute-binding protein family 3/N-terminal" evidence="2">
    <location>
        <begin position="39"/>
        <end position="364"/>
    </location>
</feature>
<dbReference type="SUPFAM" id="SSF53850">
    <property type="entry name" value="Periplasmic binding protein-like II"/>
    <property type="match status" value="1"/>
</dbReference>
<evidence type="ECO:0000313" key="4">
    <source>
        <dbReference type="Proteomes" id="UP000334923"/>
    </source>
</evidence>
<feature type="transmembrane region" description="Helical" evidence="1">
    <location>
        <begin position="185"/>
        <end position="205"/>
    </location>
</feature>
<accession>A0A5E6MMK5</accession>
<dbReference type="InterPro" id="IPR015683">
    <property type="entry name" value="Ionotropic_Glu_rcpt"/>
</dbReference>
<proteinExistence type="predicted"/>
<dbReference type="AlphaFoldDB" id="A0A5E6MMK5"/>
<dbReference type="Gene3D" id="1.10.287.70">
    <property type="match status" value="1"/>
</dbReference>
<organism evidence="3 4">
    <name type="scientific">Methylacidimicrobium tartarophylax</name>
    <dbReference type="NCBI Taxonomy" id="1041768"/>
    <lineage>
        <taxon>Bacteria</taxon>
        <taxon>Pseudomonadati</taxon>
        <taxon>Verrucomicrobiota</taxon>
        <taxon>Methylacidimicrobium</taxon>
    </lineage>
</organism>
<dbReference type="InterPro" id="IPR013099">
    <property type="entry name" value="K_chnl_dom"/>
</dbReference>
<keyword evidence="4" id="KW-1185">Reference proteome</keyword>
<name>A0A5E6MMK5_9BACT</name>
<feature type="transmembrane region" description="Helical" evidence="1">
    <location>
        <begin position="217"/>
        <end position="243"/>
    </location>
</feature>
<dbReference type="Pfam" id="PF00497">
    <property type="entry name" value="SBP_bac_3"/>
    <property type="match status" value="1"/>
</dbReference>
<dbReference type="GO" id="GO:0015276">
    <property type="term" value="F:ligand-gated monoatomic ion channel activity"/>
    <property type="evidence" value="ECO:0007669"/>
    <property type="project" value="InterPro"/>
</dbReference>
<keyword evidence="1" id="KW-0472">Membrane</keyword>
<dbReference type="PANTHER" id="PTHR18966">
    <property type="entry name" value="IONOTROPIC GLUTAMATE RECEPTOR"/>
    <property type="match status" value="1"/>
</dbReference>
<dbReference type="Proteomes" id="UP000334923">
    <property type="component" value="Unassembled WGS sequence"/>
</dbReference>
<dbReference type="EMBL" id="CABFVA020000086">
    <property type="protein sequence ID" value="VVM07281.1"/>
    <property type="molecule type" value="Genomic_DNA"/>
</dbReference>
<evidence type="ECO:0000313" key="3">
    <source>
        <dbReference type="EMBL" id="VVM07281.1"/>
    </source>
</evidence>
<dbReference type="InterPro" id="IPR001638">
    <property type="entry name" value="Solute-binding_3/MltF_N"/>
</dbReference>
<feature type="transmembrane region" description="Helical" evidence="1">
    <location>
        <begin position="151"/>
        <end position="173"/>
    </location>
</feature>
<dbReference type="PRINTS" id="PR00169">
    <property type="entry name" value="KCHANNEL"/>
</dbReference>
<dbReference type="SMART" id="SM00062">
    <property type="entry name" value="PBPb"/>
    <property type="match status" value="1"/>
</dbReference>
<dbReference type="Gene3D" id="1.20.5.110">
    <property type="match status" value="1"/>
</dbReference>
<evidence type="ECO:0000256" key="1">
    <source>
        <dbReference type="SAM" id="Phobius"/>
    </source>
</evidence>